<dbReference type="GO" id="GO:0005634">
    <property type="term" value="C:nucleus"/>
    <property type="evidence" value="ECO:0007669"/>
    <property type="project" value="TreeGrafter"/>
</dbReference>
<feature type="domain" description="SCD" evidence="3">
    <location>
        <begin position="211"/>
        <end position="295"/>
    </location>
</feature>
<dbReference type="AlphaFoldDB" id="A0A8B8GF68"/>
<dbReference type="GO" id="GO:0003682">
    <property type="term" value="F:chromatin binding"/>
    <property type="evidence" value="ECO:0007669"/>
    <property type="project" value="TreeGrafter"/>
</dbReference>
<dbReference type="RefSeq" id="XP_025421287.1">
    <property type="nucleotide sequence ID" value="XM_025565502.1"/>
</dbReference>
<protein>
    <submittedName>
        <fullName evidence="5">Uncharacterized protein LOC112691322</fullName>
    </submittedName>
</protein>
<dbReference type="PANTHER" id="PTHR11199">
    <property type="entry name" value="STROMAL ANTIGEN"/>
    <property type="match status" value="1"/>
</dbReference>
<feature type="compositionally biased region" description="Low complexity" evidence="2">
    <location>
        <begin position="10"/>
        <end position="22"/>
    </location>
</feature>
<evidence type="ECO:0000313" key="5">
    <source>
        <dbReference type="RefSeq" id="XP_025421287.1"/>
    </source>
</evidence>
<accession>A0A8B8GF68</accession>
<evidence type="ECO:0000313" key="4">
    <source>
        <dbReference type="Proteomes" id="UP000694846"/>
    </source>
</evidence>
<dbReference type="GO" id="GO:0000785">
    <property type="term" value="C:chromatin"/>
    <property type="evidence" value="ECO:0007669"/>
    <property type="project" value="TreeGrafter"/>
</dbReference>
<name>A0A8B8GF68_9HEMI</name>
<comment type="similarity">
    <text evidence="1">Belongs to the SCC3 family.</text>
</comment>
<dbReference type="GeneID" id="112691322"/>
<dbReference type="PROSITE" id="PS51425">
    <property type="entry name" value="SCD"/>
    <property type="match status" value="1"/>
</dbReference>
<sequence>MDIEHEELNHSSNESSSLPSDLSWSTSSSNTNYQMKKSFFNVIDTNISIDTEINAIINIWVNVFEKNPKTGTLQLFTIVMNCLDIDVCESSFTNFNSIIMFRKITKWLKIMEEAGSLLSPETIKKSSDVQKTLQFVYSIFHCHSNLFFSNETHKSYFIFLTDILIKLSQCDFIGPRLLATELGLKILTGLIKSSYLKIVLNDFNLLLNEFFVKRWKDTSFIVREAVLLELKLWIQIDSIYFLNDFWKYIYWALGDRSTSIQIIALKLSKTILDMHSYVTTVKLLVKKIINVLPNLLLSKNNEVVILAFSLYSTLSSVVEDDEEQYLSTIESIAFELIFSENSSIARFTAKYFMDAMVNSQTDKFEQLKVVLLILRGIPSEMTTVAISFFTNAIYDFCPLLTDFKLISQVLSLENSIEDRDKHNLMHVLMYVVKWLVTGIEPEHKIAIMGDQNDIVQSHTNKLKKKEFTSYLSMHLINELKNCKEPTYAFSIWTLIQFIDFKLLQDKMILSEIFLHASLFYNAWSIPTLLEIISKFINIISDIDGFEQNLSLKCIKDIAEINFNILRTGVEASPGDIPSLLSQKSALIKIWTLAKYNSIPDDIEPLKYLSYYIPDLNNTHNDLIISNFALMAYMEILRNKLLKVPIVQNMNLNNQVFENNVEDTFATFIGSMFNILSKYDIQLISICETAFLIINELLQIKFSIYQKKYELDDNQNMMLTHFVLCVCKNCEGNNDLNTLKIVKVYIQLIQEGLINMNHLINLLQFVKMELFEHALRPLFNFFCKKETGNELSNVINLYLVYTFENIILQKPDFKNSTIKDVINVAVIISRLLCQCTDQSGKRLIATNIHRRGIQYAMSDTLNNPYSDYPFKQFFWILTSMYQILIPYDAQRLADHLLDKPTTQKLINSENEHILNYLYKLQEVYNTDEN</sequence>
<organism evidence="4 5">
    <name type="scientific">Sipha flava</name>
    <name type="common">yellow sugarcane aphid</name>
    <dbReference type="NCBI Taxonomy" id="143950"/>
    <lineage>
        <taxon>Eukaryota</taxon>
        <taxon>Metazoa</taxon>
        <taxon>Ecdysozoa</taxon>
        <taxon>Arthropoda</taxon>
        <taxon>Hexapoda</taxon>
        <taxon>Insecta</taxon>
        <taxon>Pterygota</taxon>
        <taxon>Neoptera</taxon>
        <taxon>Paraneoptera</taxon>
        <taxon>Hemiptera</taxon>
        <taxon>Sternorrhyncha</taxon>
        <taxon>Aphidomorpha</taxon>
        <taxon>Aphidoidea</taxon>
        <taxon>Aphididae</taxon>
        <taxon>Sipha</taxon>
    </lineage>
</organism>
<dbReference type="InterPro" id="IPR020839">
    <property type="entry name" value="SCD"/>
</dbReference>
<evidence type="ECO:0000256" key="1">
    <source>
        <dbReference type="ARBA" id="ARBA00005486"/>
    </source>
</evidence>
<dbReference type="PANTHER" id="PTHR11199:SF0">
    <property type="entry name" value="LD34181P-RELATED"/>
    <property type="match status" value="1"/>
</dbReference>
<dbReference type="Proteomes" id="UP000694846">
    <property type="component" value="Unplaced"/>
</dbReference>
<dbReference type="GO" id="GO:0007062">
    <property type="term" value="P:sister chromatid cohesion"/>
    <property type="evidence" value="ECO:0007669"/>
    <property type="project" value="TreeGrafter"/>
</dbReference>
<reference evidence="5" key="1">
    <citation type="submission" date="2025-08" db="UniProtKB">
        <authorList>
            <consortium name="RefSeq"/>
        </authorList>
    </citation>
    <scope>IDENTIFICATION</scope>
</reference>
<dbReference type="OrthoDB" id="6594948at2759"/>
<dbReference type="SUPFAM" id="SSF48371">
    <property type="entry name" value="ARM repeat"/>
    <property type="match status" value="1"/>
</dbReference>
<dbReference type="InterPro" id="IPR016024">
    <property type="entry name" value="ARM-type_fold"/>
</dbReference>
<evidence type="ECO:0000256" key="2">
    <source>
        <dbReference type="SAM" id="MobiDB-lite"/>
    </source>
</evidence>
<dbReference type="GO" id="GO:0008278">
    <property type="term" value="C:cohesin complex"/>
    <property type="evidence" value="ECO:0007669"/>
    <property type="project" value="TreeGrafter"/>
</dbReference>
<gene>
    <name evidence="5" type="primary">LOC112691322</name>
</gene>
<evidence type="ECO:0000259" key="3">
    <source>
        <dbReference type="PROSITE" id="PS51425"/>
    </source>
</evidence>
<dbReference type="InterPro" id="IPR039662">
    <property type="entry name" value="Cohesin_Scc3/SA"/>
</dbReference>
<keyword evidence="4" id="KW-1185">Reference proteome</keyword>
<feature type="region of interest" description="Disordered" evidence="2">
    <location>
        <begin position="1"/>
        <end position="22"/>
    </location>
</feature>
<proteinExistence type="inferred from homology"/>